<reference evidence="6 7" key="1">
    <citation type="submission" date="2016-10" db="EMBL/GenBank/DDBJ databases">
        <authorList>
            <person name="de Groot N.N."/>
        </authorList>
    </citation>
    <scope>NUCLEOTIDE SEQUENCE [LARGE SCALE GENOMIC DNA]</scope>
    <source>
        <strain evidence="6 7">CGMCC 1.10434</strain>
    </source>
</reference>
<dbReference type="PANTHER" id="PTHR43301:SF3">
    <property type="entry name" value="ARABINAN ENDO-1,5-ALPHA-L-ARABINOSIDASE A-RELATED"/>
    <property type="match status" value="1"/>
</dbReference>
<dbReference type="Proteomes" id="UP000199300">
    <property type="component" value="Unassembled WGS sequence"/>
</dbReference>
<dbReference type="InterPro" id="IPR006710">
    <property type="entry name" value="Glyco_hydro_43"/>
</dbReference>
<dbReference type="SUPFAM" id="SSF75005">
    <property type="entry name" value="Arabinanase/levansucrase/invertase"/>
    <property type="match status" value="1"/>
</dbReference>
<keyword evidence="3 5" id="KW-0378">Hydrolase</keyword>
<evidence type="ECO:0000313" key="6">
    <source>
        <dbReference type="EMBL" id="SEO51492.1"/>
    </source>
</evidence>
<dbReference type="Gene3D" id="2.115.10.20">
    <property type="entry name" value="Glycosyl hydrolase domain, family 43"/>
    <property type="match status" value="1"/>
</dbReference>
<dbReference type="GO" id="GO:0004553">
    <property type="term" value="F:hydrolase activity, hydrolyzing O-glycosyl compounds"/>
    <property type="evidence" value="ECO:0007669"/>
    <property type="project" value="InterPro"/>
</dbReference>
<evidence type="ECO:0000256" key="2">
    <source>
        <dbReference type="ARBA" id="ARBA00009865"/>
    </source>
</evidence>
<evidence type="ECO:0000256" key="1">
    <source>
        <dbReference type="ARBA" id="ARBA00004834"/>
    </source>
</evidence>
<dbReference type="InterPro" id="IPR050727">
    <property type="entry name" value="GH43_arabinanases"/>
</dbReference>
<evidence type="ECO:0000313" key="7">
    <source>
        <dbReference type="Proteomes" id="UP000199300"/>
    </source>
</evidence>
<gene>
    <name evidence="6" type="ORF">SAMN04488134_108107</name>
</gene>
<sequence>MTRNNFEGAAYLWAFFTGEGKGAEQISIAVSKGNDALAWHTLNNGKPLITSQAGEEGLRDPFIIRAHTGNKFYLLATDLKIASRHGQGFHTAQIDGSRYLEIFESTDLVNWSKQRHVSVSSEYSGNTWAPKAIWCNEQQCYVIFWASNLYTTASITSRETITYNRMMYVTTKDFQCFSEPEVWVDVDRGLGKGSIDAVVVEENGCYYRFMKEEESMTIRLDRCSQLLAKVKGDKYPQQSGPLHEWVTLKERVANGLPNGAGRLFTGGEGPCVFRANKGDVNGHSWYLFIDQPSYHGGPNHYIGFASNDLTNSDGWVSVASKLRQNLPENQDGGKPRHGSIISITKTEYEQVRTALVVN</sequence>
<protein>
    <submittedName>
        <fullName evidence="6">Glycosyl hydrolases family 43</fullName>
    </submittedName>
</protein>
<dbReference type="Pfam" id="PF04616">
    <property type="entry name" value="Glyco_hydro_43"/>
    <property type="match status" value="1"/>
</dbReference>
<evidence type="ECO:0000256" key="5">
    <source>
        <dbReference type="RuleBase" id="RU361187"/>
    </source>
</evidence>
<evidence type="ECO:0000256" key="3">
    <source>
        <dbReference type="ARBA" id="ARBA00022801"/>
    </source>
</evidence>
<dbReference type="GO" id="GO:0005975">
    <property type="term" value="P:carbohydrate metabolic process"/>
    <property type="evidence" value="ECO:0007669"/>
    <property type="project" value="InterPro"/>
</dbReference>
<dbReference type="CDD" id="cd08983">
    <property type="entry name" value="GH43_Bt3655-like"/>
    <property type="match status" value="1"/>
</dbReference>
<dbReference type="EMBL" id="FODJ01000008">
    <property type="protein sequence ID" value="SEO51492.1"/>
    <property type="molecule type" value="Genomic_DNA"/>
</dbReference>
<keyword evidence="7" id="KW-1185">Reference proteome</keyword>
<comment type="similarity">
    <text evidence="2 5">Belongs to the glycosyl hydrolase 43 family.</text>
</comment>
<dbReference type="OrthoDB" id="9758923at2"/>
<dbReference type="RefSeq" id="WP_091498438.1">
    <property type="nucleotide sequence ID" value="NZ_FODJ01000008.1"/>
</dbReference>
<accession>A0A1H8QB98</accession>
<evidence type="ECO:0000256" key="4">
    <source>
        <dbReference type="ARBA" id="ARBA00023295"/>
    </source>
</evidence>
<comment type="pathway">
    <text evidence="1">Glycan metabolism; L-arabinan degradation.</text>
</comment>
<dbReference type="InterPro" id="IPR023296">
    <property type="entry name" value="Glyco_hydro_beta-prop_sf"/>
</dbReference>
<dbReference type="PANTHER" id="PTHR43301">
    <property type="entry name" value="ARABINAN ENDO-1,5-ALPHA-L-ARABINOSIDASE"/>
    <property type="match status" value="1"/>
</dbReference>
<organism evidence="6 7">
    <name type="scientific">Amphibacillus marinus</name>
    <dbReference type="NCBI Taxonomy" id="872970"/>
    <lineage>
        <taxon>Bacteria</taxon>
        <taxon>Bacillati</taxon>
        <taxon>Bacillota</taxon>
        <taxon>Bacilli</taxon>
        <taxon>Bacillales</taxon>
        <taxon>Bacillaceae</taxon>
        <taxon>Amphibacillus</taxon>
    </lineage>
</organism>
<proteinExistence type="inferred from homology"/>
<keyword evidence="4 5" id="KW-0326">Glycosidase</keyword>
<name>A0A1H8QB98_9BACI</name>
<dbReference type="AlphaFoldDB" id="A0A1H8QB98"/>
<dbReference type="STRING" id="872970.SAMN04488134_108107"/>